<accession>A0AAD9GFE5</accession>
<protein>
    <submittedName>
        <fullName evidence="2">Uncharacterized protein</fullName>
    </submittedName>
</protein>
<reference evidence="2" key="1">
    <citation type="journal article" date="2014" name="Nucleic Acids Res.">
        <title>The evolutionary dynamics of variant antigen genes in Babesia reveal a history of genomic innovation underlying host-parasite interaction.</title>
        <authorList>
            <person name="Jackson A.P."/>
            <person name="Otto T.D."/>
            <person name="Darby A."/>
            <person name="Ramaprasad A."/>
            <person name="Xia D."/>
            <person name="Echaide I.E."/>
            <person name="Farber M."/>
            <person name="Gahlot S."/>
            <person name="Gamble J."/>
            <person name="Gupta D."/>
            <person name="Gupta Y."/>
            <person name="Jackson L."/>
            <person name="Malandrin L."/>
            <person name="Malas T.B."/>
            <person name="Moussa E."/>
            <person name="Nair M."/>
            <person name="Reid A.J."/>
            <person name="Sanders M."/>
            <person name="Sharma J."/>
            <person name="Tracey A."/>
            <person name="Quail M.A."/>
            <person name="Weir W."/>
            <person name="Wastling J.M."/>
            <person name="Hall N."/>
            <person name="Willadsen P."/>
            <person name="Lingelbach K."/>
            <person name="Shiels B."/>
            <person name="Tait A."/>
            <person name="Berriman M."/>
            <person name="Allred D.R."/>
            <person name="Pain A."/>
        </authorList>
    </citation>
    <scope>NUCLEOTIDE SEQUENCE</scope>
    <source>
        <strain evidence="2">1802A</strain>
    </source>
</reference>
<sequence length="251" mass="29268">MVIAAYNLINEILKRFHCAYAVPVVRRTCFDARLGLSRQRNQYVTIYGRRMFSEHRYLIHNEMASLKSYVQQPSQDLSYVYAATIKERAERLRVHLETRGNDECVTIAKGLESAASSYEEAVLRFIDNRVLYNQVSRHVVKAMQTKVTRDSNIKYGIMGISLICIFGSLSISLHPVFLFGCAIGAYVYRPVFRQSRLREDITKDLERYLHASRDCRRKLGHLQVDMANRLEELERKLSRRDDHKLDIRESS</sequence>
<organism evidence="2 3">
    <name type="scientific">Babesia divergens</name>
    <dbReference type="NCBI Taxonomy" id="32595"/>
    <lineage>
        <taxon>Eukaryota</taxon>
        <taxon>Sar</taxon>
        <taxon>Alveolata</taxon>
        <taxon>Apicomplexa</taxon>
        <taxon>Aconoidasida</taxon>
        <taxon>Piroplasmida</taxon>
        <taxon>Babesiidae</taxon>
        <taxon>Babesia</taxon>
    </lineage>
</organism>
<keyword evidence="1" id="KW-0472">Membrane</keyword>
<dbReference type="AlphaFoldDB" id="A0AAD9GFE5"/>
<keyword evidence="3" id="KW-1185">Reference proteome</keyword>
<reference evidence="2" key="2">
    <citation type="submission" date="2021-05" db="EMBL/GenBank/DDBJ databases">
        <authorList>
            <person name="Pain A."/>
        </authorList>
    </citation>
    <scope>NUCLEOTIDE SEQUENCE</scope>
    <source>
        <strain evidence="2">1802A</strain>
    </source>
</reference>
<proteinExistence type="predicted"/>
<evidence type="ECO:0000256" key="1">
    <source>
        <dbReference type="SAM" id="Phobius"/>
    </source>
</evidence>
<dbReference type="EMBL" id="JAHBMH010000033">
    <property type="protein sequence ID" value="KAK1937380.1"/>
    <property type="molecule type" value="Genomic_DNA"/>
</dbReference>
<name>A0AAD9GFE5_BABDI</name>
<feature type="transmembrane region" description="Helical" evidence="1">
    <location>
        <begin position="155"/>
        <end position="188"/>
    </location>
</feature>
<evidence type="ECO:0000313" key="2">
    <source>
        <dbReference type="EMBL" id="KAK1937380.1"/>
    </source>
</evidence>
<gene>
    <name evidence="2" type="ORF">X943_001453</name>
</gene>
<comment type="caution">
    <text evidence="2">The sequence shown here is derived from an EMBL/GenBank/DDBJ whole genome shotgun (WGS) entry which is preliminary data.</text>
</comment>
<keyword evidence="1" id="KW-1133">Transmembrane helix</keyword>
<keyword evidence="1" id="KW-0812">Transmembrane</keyword>
<evidence type="ECO:0000313" key="3">
    <source>
        <dbReference type="Proteomes" id="UP001195914"/>
    </source>
</evidence>
<dbReference type="Proteomes" id="UP001195914">
    <property type="component" value="Unassembled WGS sequence"/>
</dbReference>